<evidence type="ECO:0000313" key="3">
    <source>
        <dbReference type="Proteomes" id="UP000626844"/>
    </source>
</evidence>
<accession>A0A926NJB6</accession>
<name>A0A926NJB6_9BACI</name>
<protein>
    <recommendedName>
        <fullName evidence="4">LysM domain-containing protein</fullName>
    </recommendedName>
</protein>
<dbReference type="EMBL" id="JACXAI010000001">
    <property type="protein sequence ID" value="MBD1378906.1"/>
    <property type="molecule type" value="Genomic_DNA"/>
</dbReference>
<reference evidence="2" key="1">
    <citation type="submission" date="2020-09" db="EMBL/GenBank/DDBJ databases">
        <title>A novel bacterium of genus Bacillus, isolated from South China Sea.</title>
        <authorList>
            <person name="Huang H."/>
            <person name="Mo K."/>
            <person name="Hu Y."/>
        </authorList>
    </citation>
    <scope>NUCLEOTIDE SEQUENCE</scope>
    <source>
        <strain evidence="2">IB182487</strain>
    </source>
</reference>
<evidence type="ECO:0008006" key="4">
    <source>
        <dbReference type="Google" id="ProtNLM"/>
    </source>
</evidence>
<comment type="caution">
    <text evidence="2">The sequence shown here is derived from an EMBL/GenBank/DDBJ whole genome shotgun (WGS) entry which is preliminary data.</text>
</comment>
<organism evidence="2 3">
    <name type="scientific">Metabacillus arenae</name>
    <dbReference type="NCBI Taxonomy" id="2771434"/>
    <lineage>
        <taxon>Bacteria</taxon>
        <taxon>Bacillati</taxon>
        <taxon>Bacillota</taxon>
        <taxon>Bacilli</taxon>
        <taxon>Bacillales</taxon>
        <taxon>Bacillaceae</taxon>
        <taxon>Metabacillus</taxon>
    </lineage>
</organism>
<dbReference type="AlphaFoldDB" id="A0A926NJB6"/>
<evidence type="ECO:0000313" key="2">
    <source>
        <dbReference type="EMBL" id="MBD1378906.1"/>
    </source>
</evidence>
<gene>
    <name evidence="2" type="ORF">IC621_01570</name>
</gene>
<feature type="region of interest" description="Disordered" evidence="1">
    <location>
        <begin position="28"/>
        <end position="47"/>
    </location>
</feature>
<keyword evidence="3" id="KW-1185">Reference proteome</keyword>
<evidence type="ECO:0000256" key="1">
    <source>
        <dbReference type="SAM" id="MobiDB-lite"/>
    </source>
</evidence>
<sequence>MKRLFILCLSLFICYIVYYDIQKGTLPRPAQPNQIEEPSKPAMAQTDAPDFVERKVRAGETVLSILEDIHQSSLPISIEEMIQDFEEINPEEKAENIVIGESYKFPLYKEDESQR</sequence>
<dbReference type="RefSeq" id="WP_191155022.1">
    <property type="nucleotide sequence ID" value="NZ_JACXAI010000001.1"/>
</dbReference>
<proteinExistence type="predicted"/>
<dbReference type="Proteomes" id="UP000626844">
    <property type="component" value="Unassembled WGS sequence"/>
</dbReference>